<dbReference type="Pfam" id="PF22725">
    <property type="entry name" value="GFO_IDH_MocA_C3"/>
    <property type="match status" value="1"/>
</dbReference>
<dbReference type="InterPro" id="IPR051317">
    <property type="entry name" value="Gfo/Idh/MocA_oxidoreduct"/>
</dbReference>
<dbReference type="Pfam" id="PF01408">
    <property type="entry name" value="GFO_IDH_MocA"/>
    <property type="match status" value="1"/>
</dbReference>
<name>A0A6J6ESM3_9ZZZZ</name>
<dbReference type="SUPFAM" id="SSF55347">
    <property type="entry name" value="Glyceraldehyde-3-phosphate dehydrogenase-like, C-terminal domain"/>
    <property type="match status" value="1"/>
</dbReference>
<dbReference type="EMBL" id="CAEZTN010000039">
    <property type="protein sequence ID" value="CAB4575758.1"/>
    <property type="molecule type" value="Genomic_DNA"/>
</dbReference>
<dbReference type="PANTHER" id="PTHR43708">
    <property type="entry name" value="CONSERVED EXPRESSED OXIDOREDUCTASE (EUROFUNG)"/>
    <property type="match status" value="1"/>
</dbReference>
<feature type="domain" description="GFO/IDH/MocA-like oxidoreductase" evidence="2">
    <location>
        <begin position="131"/>
        <end position="278"/>
    </location>
</feature>
<protein>
    <submittedName>
        <fullName evidence="3">Unannotated protein</fullName>
    </submittedName>
</protein>
<dbReference type="InterPro" id="IPR036291">
    <property type="entry name" value="NAD(P)-bd_dom_sf"/>
</dbReference>
<evidence type="ECO:0000259" key="1">
    <source>
        <dbReference type="Pfam" id="PF01408"/>
    </source>
</evidence>
<dbReference type="Gene3D" id="3.40.50.720">
    <property type="entry name" value="NAD(P)-binding Rossmann-like Domain"/>
    <property type="match status" value="1"/>
</dbReference>
<dbReference type="Gene3D" id="3.30.360.10">
    <property type="entry name" value="Dihydrodipicolinate Reductase, domain 2"/>
    <property type="match status" value="1"/>
</dbReference>
<dbReference type="AlphaFoldDB" id="A0A6J6ESM3"/>
<proteinExistence type="predicted"/>
<feature type="domain" description="Gfo/Idh/MocA-like oxidoreductase N-terminal" evidence="1">
    <location>
        <begin position="6"/>
        <end position="117"/>
    </location>
</feature>
<dbReference type="InterPro" id="IPR055170">
    <property type="entry name" value="GFO_IDH_MocA-like_dom"/>
</dbReference>
<dbReference type="PANTHER" id="PTHR43708:SF3">
    <property type="entry name" value="OXIDOREDUCTASE"/>
    <property type="match status" value="1"/>
</dbReference>
<evidence type="ECO:0000259" key="2">
    <source>
        <dbReference type="Pfam" id="PF22725"/>
    </source>
</evidence>
<evidence type="ECO:0000313" key="3">
    <source>
        <dbReference type="EMBL" id="CAB4575758.1"/>
    </source>
</evidence>
<organism evidence="3">
    <name type="scientific">freshwater metagenome</name>
    <dbReference type="NCBI Taxonomy" id="449393"/>
    <lineage>
        <taxon>unclassified sequences</taxon>
        <taxon>metagenomes</taxon>
        <taxon>ecological metagenomes</taxon>
    </lineage>
</organism>
<dbReference type="InterPro" id="IPR000683">
    <property type="entry name" value="Gfo/Idh/MocA-like_OxRdtase_N"/>
</dbReference>
<sequence>MKINSAAVIGTGFIGTVHVESIRRTGVPVKGVLAGNPESTKIGAKKLLVDLAYQSLDQICQDKDVTVVHVTSPNALHYEQVKQLLNAGKHVVCEKPLALSAQEGRELVELAKKTGLTHATCFNTRFYPMVHEAKHFINQKLIGTPRYIKGHYHQDWLTLDTDWNWRLESEKAGQLRAVADIGSHLIDQIGFVTGLKVTEVFADLHTLVSVRQKPTGPVQTFTIDSTSARQAVDMSSDDAAGILLRFNNGARGTVSISQISSGRKNSINWEISGPDGSLAFDSENPEQLWIGHRGRANEVLHKDPGMLSANAAKTAFYPGGHVEGFSETFRGLFERVYEDINNGTESNSYPTFADGVKSLEITDAIAQSSKNSAWVKIA</sequence>
<reference evidence="3" key="1">
    <citation type="submission" date="2020-05" db="EMBL/GenBank/DDBJ databases">
        <authorList>
            <person name="Chiriac C."/>
            <person name="Salcher M."/>
            <person name="Ghai R."/>
            <person name="Kavagutti S V."/>
        </authorList>
    </citation>
    <scope>NUCLEOTIDE SEQUENCE</scope>
</reference>
<dbReference type="GO" id="GO:0000166">
    <property type="term" value="F:nucleotide binding"/>
    <property type="evidence" value="ECO:0007669"/>
    <property type="project" value="InterPro"/>
</dbReference>
<dbReference type="SUPFAM" id="SSF51735">
    <property type="entry name" value="NAD(P)-binding Rossmann-fold domains"/>
    <property type="match status" value="1"/>
</dbReference>
<accession>A0A6J6ESM3</accession>
<gene>
    <name evidence="3" type="ORF">UFOPK1689_00966</name>
</gene>